<dbReference type="PANTHER" id="PTHR36838">
    <property type="entry name" value="AUXIN EFFLUX CARRIER FAMILY PROTEIN"/>
    <property type="match status" value="1"/>
</dbReference>
<evidence type="ECO:0000256" key="2">
    <source>
        <dbReference type="ARBA" id="ARBA00010145"/>
    </source>
</evidence>
<dbReference type="Proteomes" id="UP000008178">
    <property type="component" value="Chromosome"/>
</dbReference>
<dbReference type="BioCyc" id="RHOM585394:G1H02-434-MONOMER"/>
<feature type="transmembrane region" description="Helical" evidence="8">
    <location>
        <begin position="28"/>
        <end position="46"/>
    </location>
</feature>
<keyword evidence="4" id="KW-1003">Cell membrane</keyword>
<keyword evidence="7 8" id="KW-0472">Membrane</keyword>
<dbReference type="PANTHER" id="PTHR36838:SF1">
    <property type="entry name" value="SLR1864 PROTEIN"/>
    <property type="match status" value="1"/>
</dbReference>
<evidence type="ECO:0000256" key="8">
    <source>
        <dbReference type="SAM" id="Phobius"/>
    </source>
</evidence>
<dbReference type="KEGG" id="rho:RHOM_02115"/>
<feature type="transmembrane region" description="Helical" evidence="8">
    <location>
        <begin position="92"/>
        <end position="112"/>
    </location>
</feature>
<dbReference type="eggNOG" id="COG0679">
    <property type="taxonomic scope" value="Bacteria"/>
</dbReference>
<keyword evidence="10" id="KW-1185">Reference proteome</keyword>
<accession>G2T0L3</accession>
<sequence>MISIALGAVLFFAQIHLPEILNNTLSIVGNMIGPASMIVTGMLFAGMDLKKIFGNKRVYIISSLRMIVIPLIALALIKLSRIAALSSDAPKIMLIVFLAMITPSASTVTQICQVYGNDAKYASAINVVTTLCAIVTMPLMVLLYTYINHRFSILHTFFPPFACST</sequence>
<dbReference type="HOGENOM" id="CLU_136793_0_0_9"/>
<reference evidence="9 10" key="1">
    <citation type="journal article" date="2015" name="Genome Announc.">
        <title>Complete genome sequence of the human gut symbiont Roseburia hominis.</title>
        <authorList>
            <person name="Travis A.J."/>
            <person name="Kelly D."/>
            <person name="Flint H.J."/>
            <person name="Aminov R.I."/>
        </authorList>
    </citation>
    <scope>NUCLEOTIDE SEQUENCE [LARGE SCALE GENOMIC DNA]</scope>
    <source>
        <strain evidence="10">DSM 16839 / JCM 17582 / NCIMB 14029 / A2-183</strain>
    </source>
</reference>
<dbReference type="GO" id="GO:0055085">
    <property type="term" value="P:transmembrane transport"/>
    <property type="evidence" value="ECO:0007669"/>
    <property type="project" value="InterPro"/>
</dbReference>
<evidence type="ECO:0000256" key="1">
    <source>
        <dbReference type="ARBA" id="ARBA00004651"/>
    </source>
</evidence>
<evidence type="ECO:0000256" key="5">
    <source>
        <dbReference type="ARBA" id="ARBA00022692"/>
    </source>
</evidence>
<evidence type="ECO:0000256" key="7">
    <source>
        <dbReference type="ARBA" id="ARBA00023136"/>
    </source>
</evidence>
<dbReference type="OrthoDB" id="9798064at2"/>
<comment type="similarity">
    <text evidence="2">Belongs to the auxin efflux carrier (TC 2.A.69) family.</text>
</comment>
<dbReference type="InterPro" id="IPR004776">
    <property type="entry name" value="Mem_transp_PIN-like"/>
</dbReference>
<gene>
    <name evidence="9" type="ordered locus">RHOM_02115</name>
</gene>
<evidence type="ECO:0000256" key="6">
    <source>
        <dbReference type="ARBA" id="ARBA00022989"/>
    </source>
</evidence>
<evidence type="ECO:0000313" key="10">
    <source>
        <dbReference type="Proteomes" id="UP000008178"/>
    </source>
</evidence>
<evidence type="ECO:0000256" key="4">
    <source>
        <dbReference type="ARBA" id="ARBA00022475"/>
    </source>
</evidence>
<feature type="transmembrane region" description="Helical" evidence="8">
    <location>
        <begin position="124"/>
        <end position="147"/>
    </location>
</feature>
<feature type="transmembrane region" description="Helical" evidence="8">
    <location>
        <begin position="58"/>
        <end position="80"/>
    </location>
</feature>
<evidence type="ECO:0000313" key="9">
    <source>
        <dbReference type="EMBL" id="AEN95545.1"/>
    </source>
</evidence>
<dbReference type="AlphaFoldDB" id="G2T0L3"/>
<organism evidence="9 10">
    <name type="scientific">Roseburia hominis (strain DSM 16839 / JCM 17582 / NCIMB 14029 / A2-183)</name>
    <dbReference type="NCBI Taxonomy" id="585394"/>
    <lineage>
        <taxon>Bacteria</taxon>
        <taxon>Bacillati</taxon>
        <taxon>Bacillota</taxon>
        <taxon>Clostridia</taxon>
        <taxon>Lachnospirales</taxon>
        <taxon>Lachnospiraceae</taxon>
        <taxon>Roseburia</taxon>
    </lineage>
</organism>
<comment type="subcellular location">
    <subcellularLocation>
        <location evidence="1">Cell membrane</location>
        <topology evidence="1">Multi-pass membrane protein</topology>
    </subcellularLocation>
</comment>
<name>G2T0L3_ROSHA</name>
<dbReference type="EMBL" id="CP003040">
    <property type="protein sequence ID" value="AEN95545.1"/>
    <property type="molecule type" value="Genomic_DNA"/>
</dbReference>
<dbReference type="Pfam" id="PF03547">
    <property type="entry name" value="Mem_trans"/>
    <property type="match status" value="1"/>
</dbReference>
<dbReference type="Gene3D" id="1.20.1530.20">
    <property type="match status" value="1"/>
</dbReference>
<dbReference type="InterPro" id="IPR038770">
    <property type="entry name" value="Na+/solute_symporter_sf"/>
</dbReference>
<keyword evidence="5 8" id="KW-0812">Transmembrane</keyword>
<dbReference type="STRING" id="585394.RHOM_02115"/>
<protein>
    <submittedName>
        <fullName evidence="9">Transporter, AEC family protein</fullName>
    </submittedName>
</protein>
<evidence type="ECO:0000256" key="3">
    <source>
        <dbReference type="ARBA" id="ARBA00022448"/>
    </source>
</evidence>
<proteinExistence type="inferred from homology"/>
<dbReference type="GO" id="GO:0005886">
    <property type="term" value="C:plasma membrane"/>
    <property type="evidence" value="ECO:0007669"/>
    <property type="project" value="UniProtKB-SubCell"/>
</dbReference>
<keyword evidence="6 8" id="KW-1133">Transmembrane helix</keyword>
<keyword evidence="3" id="KW-0813">Transport</keyword>